<name>A0A0H5DLN9_NEIMI</name>
<dbReference type="AlphaFoldDB" id="A0A0H5DLN9"/>
<dbReference type="EMBL" id="CVTF01000073">
    <property type="protein sequence ID" value="CRL92394.1"/>
    <property type="molecule type" value="Genomic_DNA"/>
</dbReference>
<reference evidence="1 2" key="1">
    <citation type="submission" date="2014-11" db="EMBL/GenBank/DDBJ databases">
        <authorList>
            <person name="Diene M.Seydina."/>
        </authorList>
    </citation>
    <scope>NUCLEOTIDE SEQUENCE [LARGE SCALE GENOMIC DNA]</scope>
    <source>
        <strain evidence="1 2">Neisseria meningitidis CHUV</strain>
    </source>
</reference>
<dbReference type="Proteomes" id="UP000182715">
    <property type="component" value="Unassembled WGS sequence"/>
</dbReference>
<evidence type="ECO:0000313" key="2">
    <source>
        <dbReference type="Proteomes" id="UP000182715"/>
    </source>
</evidence>
<organism evidence="1 2">
    <name type="scientific">Neisseria meningitidis serogroup B</name>
    <dbReference type="NCBI Taxonomy" id="491"/>
    <lineage>
        <taxon>Bacteria</taxon>
        <taxon>Pseudomonadati</taxon>
        <taxon>Pseudomonadota</taxon>
        <taxon>Betaproteobacteria</taxon>
        <taxon>Neisseriales</taxon>
        <taxon>Neisseriaceae</taxon>
        <taxon>Neisseria</taxon>
    </lineage>
</organism>
<proteinExistence type="predicted"/>
<accession>A0A0H5DLN9</accession>
<protein>
    <submittedName>
        <fullName evidence="1">Uncharacterized protein</fullName>
    </submittedName>
</protein>
<sequence>MKRLRAEIYADALFFPYFSCVVKVQAALKLALQSMNHHFALFQRA</sequence>
<evidence type="ECO:0000313" key="1">
    <source>
        <dbReference type="EMBL" id="CRL92394.1"/>
    </source>
</evidence>